<sequence>MVTNDYLKIRQLNFIPYSGFIINIDRLQLRPGFYHLLGANGAGKSTLLDCLAGLYDETYDALTIANEAYSSLSLQQLARRRAYLTQQHQAHFSITGYEMLAIFFDSSPSYLKEELCNHEVVKGLEVAVLLDKPLQFLSGGERQRCYLCAALLSCDESIRPETQLLLLDEPFTGLDIKHTLWLVDYLQKISEQICVLSSHHEVNFALKSQNPCLLMKNGSLIGEFKAGRDIKIAHLVDCFGLNSTQISYENNAYYQISWN</sequence>
<dbReference type="GO" id="GO:0016887">
    <property type="term" value="F:ATP hydrolysis activity"/>
    <property type="evidence" value="ECO:0007669"/>
    <property type="project" value="InterPro"/>
</dbReference>
<keyword evidence="1" id="KW-0813">Transport</keyword>
<dbReference type="PANTHER" id="PTHR42734">
    <property type="entry name" value="METAL TRANSPORT SYSTEM ATP-BINDING PROTEIN TM_0124-RELATED"/>
    <property type="match status" value="1"/>
</dbReference>
<keyword evidence="3" id="KW-0067">ATP-binding</keyword>
<dbReference type="AlphaFoldDB" id="A0A0A7EIW1"/>
<reference evidence="5 6" key="1">
    <citation type="submission" date="2014-11" db="EMBL/GenBank/DDBJ databases">
        <title>Complete Genome Sequence of Pseudoalteromonas sp. Strain OCN003 Isolated from Kaneohe Bay, Oahu, Hawaii.</title>
        <authorList>
            <person name="Beurmann S."/>
            <person name="Videau P."/>
            <person name="Ushijima B."/>
            <person name="Smith A.M."/>
            <person name="Aeby G.S."/>
            <person name="Callahan S.M."/>
            <person name="Belcaid M."/>
        </authorList>
    </citation>
    <scope>NUCLEOTIDE SEQUENCE [LARGE SCALE GENOMIC DNA]</scope>
    <source>
        <strain evidence="5 6">OCN003</strain>
    </source>
</reference>
<dbReference type="STRING" id="1348114.OM33_15130"/>
<dbReference type="GO" id="GO:0005524">
    <property type="term" value="F:ATP binding"/>
    <property type="evidence" value="ECO:0007669"/>
    <property type="project" value="UniProtKB-KW"/>
</dbReference>
<dbReference type="PROSITE" id="PS50893">
    <property type="entry name" value="ABC_TRANSPORTER_2"/>
    <property type="match status" value="1"/>
</dbReference>
<dbReference type="InterPro" id="IPR050153">
    <property type="entry name" value="Metal_Ion_Import_ABC"/>
</dbReference>
<evidence type="ECO:0000256" key="1">
    <source>
        <dbReference type="ARBA" id="ARBA00022448"/>
    </source>
</evidence>
<evidence type="ECO:0000256" key="3">
    <source>
        <dbReference type="ARBA" id="ARBA00022840"/>
    </source>
</evidence>
<keyword evidence="6" id="KW-1185">Reference proteome</keyword>
<dbReference type="EMBL" id="CP009889">
    <property type="protein sequence ID" value="AIY66488.1"/>
    <property type="molecule type" value="Genomic_DNA"/>
</dbReference>
<dbReference type="Proteomes" id="UP000030341">
    <property type="component" value="Chromosome 2"/>
</dbReference>
<dbReference type="KEGG" id="pseo:OM33_15130"/>
<feature type="domain" description="ABC transporter" evidence="4">
    <location>
        <begin position="7"/>
        <end position="242"/>
    </location>
</feature>
<dbReference type="SUPFAM" id="SSF52540">
    <property type="entry name" value="P-loop containing nucleoside triphosphate hydrolases"/>
    <property type="match status" value="1"/>
</dbReference>
<dbReference type="InterPro" id="IPR003593">
    <property type="entry name" value="AAA+_ATPase"/>
</dbReference>
<organism evidence="5 6">
    <name type="scientific">Pseudoalteromonas piratica</name>
    <dbReference type="NCBI Taxonomy" id="1348114"/>
    <lineage>
        <taxon>Bacteria</taxon>
        <taxon>Pseudomonadati</taxon>
        <taxon>Pseudomonadota</taxon>
        <taxon>Gammaproteobacteria</taxon>
        <taxon>Alteromonadales</taxon>
        <taxon>Pseudoalteromonadaceae</taxon>
        <taxon>Pseudoalteromonas</taxon>
    </lineage>
</organism>
<dbReference type="SMART" id="SM00382">
    <property type="entry name" value="AAA"/>
    <property type="match status" value="1"/>
</dbReference>
<evidence type="ECO:0000313" key="6">
    <source>
        <dbReference type="Proteomes" id="UP000030341"/>
    </source>
</evidence>
<gene>
    <name evidence="5" type="ORF">OM33_15130</name>
</gene>
<dbReference type="OrthoDB" id="5292475at2"/>
<evidence type="ECO:0000259" key="4">
    <source>
        <dbReference type="PROSITE" id="PS50893"/>
    </source>
</evidence>
<dbReference type="eggNOG" id="COG4138">
    <property type="taxonomic scope" value="Bacteria"/>
</dbReference>
<dbReference type="InterPro" id="IPR027417">
    <property type="entry name" value="P-loop_NTPase"/>
</dbReference>
<keyword evidence="2" id="KW-0547">Nucleotide-binding</keyword>
<evidence type="ECO:0000256" key="2">
    <source>
        <dbReference type="ARBA" id="ARBA00022741"/>
    </source>
</evidence>
<dbReference type="PANTHER" id="PTHR42734:SF18">
    <property type="entry name" value="VITAMIN B12 IMPORT ATP-BINDING PROTEIN BTUD"/>
    <property type="match status" value="1"/>
</dbReference>
<dbReference type="RefSeq" id="WP_040134745.1">
    <property type="nucleotide sequence ID" value="NZ_CP009889.1"/>
</dbReference>
<dbReference type="HOGENOM" id="CLU_000604_1_11_6"/>
<proteinExistence type="predicted"/>
<name>A0A0A7EIW1_9GAMM</name>
<dbReference type="InterPro" id="IPR003439">
    <property type="entry name" value="ABC_transporter-like_ATP-bd"/>
</dbReference>
<dbReference type="Gene3D" id="3.40.50.300">
    <property type="entry name" value="P-loop containing nucleotide triphosphate hydrolases"/>
    <property type="match status" value="1"/>
</dbReference>
<dbReference type="Pfam" id="PF00005">
    <property type="entry name" value="ABC_tran"/>
    <property type="match status" value="1"/>
</dbReference>
<evidence type="ECO:0000313" key="5">
    <source>
        <dbReference type="EMBL" id="AIY66488.1"/>
    </source>
</evidence>
<accession>A0A0A7EIW1</accession>
<protein>
    <recommendedName>
        <fullName evidence="4">ABC transporter domain-containing protein</fullName>
    </recommendedName>
</protein>